<evidence type="ECO:0000256" key="1">
    <source>
        <dbReference type="SAM" id="SignalP"/>
    </source>
</evidence>
<dbReference type="CDD" id="cd12190">
    <property type="entry name" value="Bacova_04320_like"/>
    <property type="match status" value="1"/>
</dbReference>
<evidence type="ECO:0000313" key="4">
    <source>
        <dbReference type="Proteomes" id="UP000184280"/>
    </source>
</evidence>
<evidence type="ECO:0000259" key="2">
    <source>
        <dbReference type="Pfam" id="PF14730"/>
    </source>
</evidence>
<dbReference type="RefSeq" id="WP_073046157.1">
    <property type="nucleotide sequence ID" value="NZ_FOLF01000001.1"/>
</dbReference>
<evidence type="ECO:0000313" key="3">
    <source>
        <dbReference type="EMBL" id="SHM69531.1"/>
    </source>
</evidence>
<feature type="domain" description="DUF4468" evidence="2">
    <location>
        <begin position="62"/>
        <end position="145"/>
    </location>
</feature>
<dbReference type="OrthoDB" id="1049662at2"/>
<name>A0A1M7KW96_XYLRU</name>
<dbReference type="EMBL" id="FRCJ01000005">
    <property type="protein sequence ID" value="SHM69531.1"/>
    <property type="molecule type" value="Genomic_DNA"/>
</dbReference>
<keyword evidence="1" id="KW-0732">Signal</keyword>
<reference evidence="3 4" key="1">
    <citation type="submission" date="2016-11" db="EMBL/GenBank/DDBJ databases">
        <authorList>
            <person name="Jaros S."/>
            <person name="Januszkiewicz K."/>
            <person name="Wedrychowicz H."/>
        </authorList>
    </citation>
    <scope>NUCLEOTIDE SEQUENCE [LARGE SCALE GENOMIC DNA]</scope>
    <source>
        <strain evidence="3 4">BPI-34</strain>
    </source>
</reference>
<feature type="signal peptide" evidence="1">
    <location>
        <begin position="1"/>
        <end position="19"/>
    </location>
</feature>
<feature type="chain" id="PRO_5009927728" description="DUF4468 domain-containing protein" evidence="1">
    <location>
        <begin position="20"/>
        <end position="234"/>
    </location>
</feature>
<dbReference type="InterPro" id="IPR027823">
    <property type="entry name" value="DUF4468"/>
</dbReference>
<sequence length="234" mass="25826">MKKVILFFAFMLTAVYANAQLMRAEELEKYAENLYGNKWVDVAANLKNESTLTLDKNNSLTYIQVVEAPGRTAAQLYTTLNYWFTATFNDANSTIKLNDKEGGCIIAQGSVEGIATHSGGSNKYNVSIRPIIRVDIKDGKCRVTYSIQAYNVIKTVGGGILGQINKGLNGYNAEKDVNETWPLDQTYPFAAKDAFGAKKTSSKACIMAYSYSQVMMDKIEAAIKEGMVGEDSEW</sequence>
<dbReference type="Gene3D" id="3.30.530.80">
    <property type="match status" value="1"/>
</dbReference>
<dbReference type="Proteomes" id="UP000184280">
    <property type="component" value="Unassembled WGS sequence"/>
</dbReference>
<dbReference type="Pfam" id="PF14730">
    <property type="entry name" value="DUF4468"/>
    <property type="match status" value="1"/>
</dbReference>
<proteinExistence type="predicted"/>
<protein>
    <recommendedName>
        <fullName evidence="2">DUF4468 domain-containing protein</fullName>
    </recommendedName>
</protein>
<organism evidence="3 4">
    <name type="scientific">Xylanibacter ruminicola</name>
    <name type="common">Prevotella ruminicola</name>
    <dbReference type="NCBI Taxonomy" id="839"/>
    <lineage>
        <taxon>Bacteria</taxon>
        <taxon>Pseudomonadati</taxon>
        <taxon>Bacteroidota</taxon>
        <taxon>Bacteroidia</taxon>
        <taxon>Bacteroidales</taxon>
        <taxon>Prevotellaceae</taxon>
        <taxon>Xylanibacter</taxon>
    </lineage>
</organism>
<dbReference type="AlphaFoldDB" id="A0A1M7KW96"/>
<gene>
    <name evidence="3" type="ORF">SAMN04488494_2450</name>
</gene>
<accession>A0A1M7KW96</accession>